<feature type="region of interest" description="Disordered" evidence="1">
    <location>
        <begin position="1"/>
        <end position="32"/>
    </location>
</feature>
<name>A0A9D4L9B6_DREPO</name>
<evidence type="ECO:0000313" key="3">
    <source>
        <dbReference type="Proteomes" id="UP000828390"/>
    </source>
</evidence>
<dbReference type="Proteomes" id="UP000828390">
    <property type="component" value="Unassembled WGS sequence"/>
</dbReference>
<accession>A0A9D4L9B6</accession>
<proteinExistence type="predicted"/>
<dbReference type="AlphaFoldDB" id="A0A9D4L9B6"/>
<protein>
    <submittedName>
        <fullName evidence="2">Uncharacterized protein</fullName>
    </submittedName>
</protein>
<organism evidence="2 3">
    <name type="scientific">Dreissena polymorpha</name>
    <name type="common">Zebra mussel</name>
    <name type="synonym">Mytilus polymorpha</name>
    <dbReference type="NCBI Taxonomy" id="45954"/>
    <lineage>
        <taxon>Eukaryota</taxon>
        <taxon>Metazoa</taxon>
        <taxon>Spiralia</taxon>
        <taxon>Lophotrochozoa</taxon>
        <taxon>Mollusca</taxon>
        <taxon>Bivalvia</taxon>
        <taxon>Autobranchia</taxon>
        <taxon>Heteroconchia</taxon>
        <taxon>Euheterodonta</taxon>
        <taxon>Imparidentia</taxon>
        <taxon>Neoheterodontei</taxon>
        <taxon>Myida</taxon>
        <taxon>Dreissenoidea</taxon>
        <taxon>Dreissenidae</taxon>
        <taxon>Dreissena</taxon>
    </lineage>
</organism>
<evidence type="ECO:0000256" key="1">
    <source>
        <dbReference type="SAM" id="MobiDB-lite"/>
    </source>
</evidence>
<evidence type="ECO:0000313" key="2">
    <source>
        <dbReference type="EMBL" id="KAH3852851.1"/>
    </source>
</evidence>
<sequence>MEESVDIAKHEKYHQLKSDIPGENPKTTKQKSETWFNIRNRSSVTGNTCLTASGQGKLKDMQAHYDRVKTGIDNRQFTEAQVSNMNYGTSHEIDTIATVVARVLPSMFPELDYFEEGCTPLPKAKNPLFMVVSPDGS</sequence>
<gene>
    <name evidence="2" type="ORF">DPMN_095372</name>
</gene>
<comment type="caution">
    <text evidence="2">The sequence shown here is derived from an EMBL/GenBank/DDBJ whole genome shotgun (WGS) entry which is preliminary data.</text>
</comment>
<reference evidence="2" key="1">
    <citation type="journal article" date="2019" name="bioRxiv">
        <title>The Genome of the Zebra Mussel, Dreissena polymorpha: A Resource for Invasive Species Research.</title>
        <authorList>
            <person name="McCartney M.A."/>
            <person name="Auch B."/>
            <person name="Kono T."/>
            <person name="Mallez S."/>
            <person name="Zhang Y."/>
            <person name="Obille A."/>
            <person name="Becker A."/>
            <person name="Abrahante J.E."/>
            <person name="Garbe J."/>
            <person name="Badalamenti J.P."/>
            <person name="Herman A."/>
            <person name="Mangelson H."/>
            <person name="Liachko I."/>
            <person name="Sullivan S."/>
            <person name="Sone E.D."/>
            <person name="Koren S."/>
            <person name="Silverstein K.A.T."/>
            <person name="Beckman K.B."/>
            <person name="Gohl D.M."/>
        </authorList>
    </citation>
    <scope>NUCLEOTIDE SEQUENCE</scope>
    <source>
        <strain evidence="2">Duluth1</strain>
        <tissue evidence="2">Whole animal</tissue>
    </source>
</reference>
<reference evidence="2" key="2">
    <citation type="submission" date="2020-11" db="EMBL/GenBank/DDBJ databases">
        <authorList>
            <person name="McCartney M.A."/>
            <person name="Auch B."/>
            <person name="Kono T."/>
            <person name="Mallez S."/>
            <person name="Becker A."/>
            <person name="Gohl D.M."/>
            <person name="Silverstein K.A.T."/>
            <person name="Koren S."/>
            <person name="Bechman K.B."/>
            <person name="Herman A."/>
            <person name="Abrahante J.E."/>
            <person name="Garbe J."/>
        </authorList>
    </citation>
    <scope>NUCLEOTIDE SEQUENCE</scope>
    <source>
        <strain evidence="2">Duluth1</strain>
        <tissue evidence="2">Whole animal</tissue>
    </source>
</reference>
<keyword evidence="3" id="KW-1185">Reference proteome</keyword>
<dbReference type="EMBL" id="JAIWYP010000003">
    <property type="protein sequence ID" value="KAH3852851.1"/>
    <property type="molecule type" value="Genomic_DNA"/>
</dbReference>
<feature type="compositionally biased region" description="Basic and acidic residues" evidence="1">
    <location>
        <begin position="1"/>
        <end position="17"/>
    </location>
</feature>